<dbReference type="Pfam" id="PF05056">
    <property type="entry name" value="DUF674"/>
    <property type="match status" value="1"/>
</dbReference>
<dbReference type="Proteomes" id="UP000233837">
    <property type="component" value="Unassembled WGS sequence"/>
</dbReference>
<sequence>MDDCISCTRCYYSSIWQRRCYHCGNFMDEVVWWRDDGREDGVFVKKNDTKFMITDNFFVHTIFCVRML</sequence>
<organism evidence="1 2">
    <name type="scientific">Dendrobium catenatum</name>
    <dbReference type="NCBI Taxonomy" id="906689"/>
    <lineage>
        <taxon>Eukaryota</taxon>
        <taxon>Viridiplantae</taxon>
        <taxon>Streptophyta</taxon>
        <taxon>Embryophyta</taxon>
        <taxon>Tracheophyta</taxon>
        <taxon>Spermatophyta</taxon>
        <taxon>Magnoliopsida</taxon>
        <taxon>Liliopsida</taxon>
        <taxon>Asparagales</taxon>
        <taxon>Orchidaceae</taxon>
        <taxon>Epidendroideae</taxon>
        <taxon>Malaxideae</taxon>
        <taxon>Dendrobiinae</taxon>
        <taxon>Dendrobium</taxon>
    </lineage>
</organism>
<dbReference type="AlphaFoldDB" id="A0A2I0V877"/>
<dbReference type="EMBL" id="KZ505421">
    <property type="protein sequence ID" value="PKU59609.1"/>
    <property type="molecule type" value="Genomic_DNA"/>
</dbReference>
<protein>
    <submittedName>
        <fullName evidence="1">Uncharacterized protein</fullName>
    </submittedName>
</protein>
<proteinExistence type="predicted"/>
<gene>
    <name evidence="1" type="ORF">MA16_Dca029248</name>
</gene>
<accession>A0A2I0V877</accession>
<name>A0A2I0V877_9ASPA</name>
<reference evidence="1 2" key="1">
    <citation type="journal article" date="2016" name="Sci. Rep.">
        <title>The Dendrobium catenatum Lindl. genome sequence provides insights into polysaccharide synthase, floral development and adaptive evolution.</title>
        <authorList>
            <person name="Zhang G.Q."/>
            <person name="Xu Q."/>
            <person name="Bian C."/>
            <person name="Tsai W.C."/>
            <person name="Yeh C.M."/>
            <person name="Liu K.W."/>
            <person name="Yoshida K."/>
            <person name="Zhang L.S."/>
            <person name="Chang S.B."/>
            <person name="Chen F."/>
            <person name="Shi Y."/>
            <person name="Su Y.Y."/>
            <person name="Zhang Y.Q."/>
            <person name="Chen L.J."/>
            <person name="Yin Y."/>
            <person name="Lin M."/>
            <person name="Huang H."/>
            <person name="Deng H."/>
            <person name="Wang Z.W."/>
            <person name="Zhu S.L."/>
            <person name="Zhao X."/>
            <person name="Deng C."/>
            <person name="Niu S.C."/>
            <person name="Huang J."/>
            <person name="Wang M."/>
            <person name="Liu G.H."/>
            <person name="Yang H.J."/>
            <person name="Xiao X.J."/>
            <person name="Hsiao Y.Y."/>
            <person name="Wu W.L."/>
            <person name="Chen Y.Y."/>
            <person name="Mitsuda N."/>
            <person name="Ohme-Takagi M."/>
            <person name="Luo Y.B."/>
            <person name="Van de Peer Y."/>
            <person name="Liu Z.J."/>
        </authorList>
    </citation>
    <scope>NUCLEOTIDE SEQUENCE [LARGE SCALE GENOMIC DNA]</scope>
    <source>
        <tissue evidence="1">The whole plant</tissue>
    </source>
</reference>
<keyword evidence="2" id="KW-1185">Reference proteome</keyword>
<dbReference type="InterPro" id="IPR007750">
    <property type="entry name" value="DUF674"/>
</dbReference>
<evidence type="ECO:0000313" key="1">
    <source>
        <dbReference type="EMBL" id="PKU59609.1"/>
    </source>
</evidence>
<evidence type="ECO:0000313" key="2">
    <source>
        <dbReference type="Proteomes" id="UP000233837"/>
    </source>
</evidence>
<reference evidence="1 2" key="2">
    <citation type="journal article" date="2017" name="Nature">
        <title>The Apostasia genome and the evolution of orchids.</title>
        <authorList>
            <person name="Zhang G.Q."/>
            <person name="Liu K.W."/>
            <person name="Li Z."/>
            <person name="Lohaus R."/>
            <person name="Hsiao Y.Y."/>
            <person name="Niu S.C."/>
            <person name="Wang J.Y."/>
            <person name="Lin Y.C."/>
            <person name="Xu Q."/>
            <person name="Chen L.J."/>
            <person name="Yoshida K."/>
            <person name="Fujiwara S."/>
            <person name="Wang Z.W."/>
            <person name="Zhang Y.Q."/>
            <person name="Mitsuda N."/>
            <person name="Wang M."/>
            <person name="Liu G.H."/>
            <person name="Pecoraro L."/>
            <person name="Huang H.X."/>
            <person name="Xiao X.J."/>
            <person name="Lin M."/>
            <person name="Wu X.Y."/>
            <person name="Wu W.L."/>
            <person name="Chen Y.Y."/>
            <person name="Chang S.B."/>
            <person name="Sakamoto S."/>
            <person name="Ohme-Takagi M."/>
            <person name="Yagi M."/>
            <person name="Zeng S.J."/>
            <person name="Shen C.Y."/>
            <person name="Yeh C.M."/>
            <person name="Luo Y.B."/>
            <person name="Tsai W.C."/>
            <person name="Van de Peer Y."/>
            <person name="Liu Z.J."/>
        </authorList>
    </citation>
    <scope>NUCLEOTIDE SEQUENCE [LARGE SCALE GENOMIC DNA]</scope>
    <source>
        <tissue evidence="1">The whole plant</tissue>
    </source>
</reference>